<dbReference type="EMBL" id="FRXO01000007">
    <property type="protein sequence ID" value="SHO66649.1"/>
    <property type="molecule type" value="Genomic_DNA"/>
</dbReference>
<dbReference type="FunFam" id="3.40.50.300:FF:000133">
    <property type="entry name" value="Spermidine/putrescine import ATP-binding protein PotA"/>
    <property type="match status" value="1"/>
</dbReference>
<dbReference type="Proteomes" id="UP000186406">
    <property type="component" value="Unassembled WGS sequence"/>
</dbReference>
<dbReference type="Pfam" id="PF00005">
    <property type="entry name" value="ABC_tran"/>
    <property type="match status" value="1"/>
</dbReference>
<protein>
    <submittedName>
        <fullName evidence="6">Spermidine/putrescine transport system ATP-binding protein</fullName>
    </submittedName>
</protein>
<dbReference type="InterPro" id="IPR003439">
    <property type="entry name" value="ABC_transporter-like_ATP-bd"/>
</dbReference>
<dbReference type="Pfam" id="PF08402">
    <property type="entry name" value="TOBE_2"/>
    <property type="match status" value="1"/>
</dbReference>
<keyword evidence="3" id="KW-0547">Nucleotide-binding</keyword>
<dbReference type="GO" id="GO:0005524">
    <property type="term" value="F:ATP binding"/>
    <property type="evidence" value="ECO:0007669"/>
    <property type="project" value="UniProtKB-KW"/>
</dbReference>
<evidence type="ECO:0000256" key="3">
    <source>
        <dbReference type="ARBA" id="ARBA00022741"/>
    </source>
</evidence>
<dbReference type="PROSITE" id="PS50893">
    <property type="entry name" value="ABC_TRANSPORTER_2"/>
    <property type="match status" value="1"/>
</dbReference>
<dbReference type="Gene3D" id="2.40.50.100">
    <property type="match status" value="1"/>
</dbReference>
<dbReference type="RefSeq" id="WP_073630727.1">
    <property type="nucleotide sequence ID" value="NZ_FRXO01000007.1"/>
</dbReference>
<dbReference type="OrthoDB" id="9802264at2"/>
<name>A0A1M7ZPA1_9HYPH</name>
<dbReference type="InterPro" id="IPR027417">
    <property type="entry name" value="P-loop_NTPase"/>
</dbReference>
<proteinExistence type="inferred from homology"/>
<dbReference type="InterPro" id="IPR017871">
    <property type="entry name" value="ABC_transporter-like_CS"/>
</dbReference>
<dbReference type="STRING" id="1123029.SAMN02745172_03308"/>
<dbReference type="InterPro" id="IPR008995">
    <property type="entry name" value="Mo/tungstate-bd_C_term_dom"/>
</dbReference>
<dbReference type="PANTHER" id="PTHR42781:SF4">
    <property type="entry name" value="SPERMIDINE_PUTRESCINE IMPORT ATP-BINDING PROTEIN POTA"/>
    <property type="match status" value="1"/>
</dbReference>
<sequence length="370" mass="39232">MADPGVLLTLRSVTKSYGTVPILHGVDLDVRDGEFITILGPSGSGKTTILRLIGGFTSPSGGEIRLEGQDITAMPINRRPFNTVFQDYALFPHLSVEANVAYGLAVRGTPRAEVARRVADALELVSLGPFGKRYPAQLSGGQRQRVALARAIVCRPRLILLDEPLAALDVALRHQMQAFLKSVQAEIRTTFLFVTHDQEEAIAMADRICVMNAGRIQQIGSPHEVYYRPSCEFVATFFGDNNLIAGTLGPASGSRRAIETSLGTILCSIEGQPELAAAPAGARAFATCRPEAMAIGPAAVRDPAHENAIAATIDQVAFGGASTMAFATAAGDRAISLRARLQSRPEGTPLGAGDAVTLSFRADDCRLVPA</sequence>
<dbReference type="GO" id="GO:0022857">
    <property type="term" value="F:transmembrane transporter activity"/>
    <property type="evidence" value="ECO:0007669"/>
    <property type="project" value="InterPro"/>
</dbReference>
<evidence type="ECO:0000259" key="5">
    <source>
        <dbReference type="PROSITE" id="PS50893"/>
    </source>
</evidence>
<dbReference type="PROSITE" id="PS00211">
    <property type="entry name" value="ABC_TRANSPORTER_1"/>
    <property type="match status" value="1"/>
</dbReference>
<evidence type="ECO:0000256" key="4">
    <source>
        <dbReference type="ARBA" id="ARBA00022840"/>
    </source>
</evidence>
<dbReference type="PANTHER" id="PTHR42781">
    <property type="entry name" value="SPERMIDINE/PUTRESCINE IMPORT ATP-BINDING PROTEIN POTA"/>
    <property type="match status" value="1"/>
</dbReference>
<dbReference type="InterPro" id="IPR050093">
    <property type="entry name" value="ABC_SmlMolc_Importer"/>
</dbReference>
<accession>A0A1M7ZPA1</accession>
<evidence type="ECO:0000256" key="2">
    <source>
        <dbReference type="ARBA" id="ARBA00022448"/>
    </source>
</evidence>
<evidence type="ECO:0000313" key="6">
    <source>
        <dbReference type="EMBL" id="SHO66649.1"/>
    </source>
</evidence>
<dbReference type="GO" id="GO:0016887">
    <property type="term" value="F:ATP hydrolysis activity"/>
    <property type="evidence" value="ECO:0007669"/>
    <property type="project" value="InterPro"/>
</dbReference>
<dbReference type="GO" id="GO:0015847">
    <property type="term" value="P:putrescine transport"/>
    <property type="evidence" value="ECO:0007669"/>
    <property type="project" value="UniProtKB-ARBA"/>
</dbReference>
<dbReference type="SUPFAM" id="SSF50331">
    <property type="entry name" value="MOP-like"/>
    <property type="match status" value="1"/>
</dbReference>
<keyword evidence="4 6" id="KW-0067">ATP-binding</keyword>
<dbReference type="InterPro" id="IPR003593">
    <property type="entry name" value="AAA+_ATPase"/>
</dbReference>
<evidence type="ECO:0000313" key="7">
    <source>
        <dbReference type="Proteomes" id="UP000186406"/>
    </source>
</evidence>
<dbReference type="AlphaFoldDB" id="A0A1M7ZPA1"/>
<reference evidence="6 7" key="1">
    <citation type="submission" date="2016-12" db="EMBL/GenBank/DDBJ databases">
        <authorList>
            <person name="Song W.-J."/>
            <person name="Kurnit D.M."/>
        </authorList>
    </citation>
    <scope>NUCLEOTIDE SEQUENCE [LARGE SCALE GENOMIC DNA]</scope>
    <source>
        <strain evidence="6 7">DSM 19599</strain>
    </source>
</reference>
<organism evidence="6 7">
    <name type="scientific">Pseudoxanthobacter soli DSM 19599</name>
    <dbReference type="NCBI Taxonomy" id="1123029"/>
    <lineage>
        <taxon>Bacteria</taxon>
        <taxon>Pseudomonadati</taxon>
        <taxon>Pseudomonadota</taxon>
        <taxon>Alphaproteobacteria</taxon>
        <taxon>Hyphomicrobiales</taxon>
        <taxon>Segnochrobactraceae</taxon>
        <taxon>Pseudoxanthobacter</taxon>
    </lineage>
</organism>
<evidence type="ECO:0000256" key="1">
    <source>
        <dbReference type="ARBA" id="ARBA00005417"/>
    </source>
</evidence>
<keyword evidence="7" id="KW-1185">Reference proteome</keyword>
<dbReference type="SUPFAM" id="SSF52540">
    <property type="entry name" value="P-loop containing nucleoside triphosphate hydrolases"/>
    <property type="match status" value="1"/>
</dbReference>
<dbReference type="InterPro" id="IPR013611">
    <property type="entry name" value="Transp-assoc_OB_typ2"/>
</dbReference>
<dbReference type="SMART" id="SM00382">
    <property type="entry name" value="AAA"/>
    <property type="match status" value="1"/>
</dbReference>
<feature type="domain" description="ABC transporter" evidence="5">
    <location>
        <begin position="8"/>
        <end position="238"/>
    </location>
</feature>
<gene>
    <name evidence="6" type="ORF">SAMN02745172_03308</name>
</gene>
<dbReference type="Gene3D" id="3.40.50.300">
    <property type="entry name" value="P-loop containing nucleotide triphosphate hydrolases"/>
    <property type="match status" value="1"/>
</dbReference>
<comment type="similarity">
    <text evidence="1">Belongs to the ABC transporter superfamily.</text>
</comment>
<keyword evidence="2" id="KW-0813">Transport</keyword>
<dbReference type="GO" id="GO:0043190">
    <property type="term" value="C:ATP-binding cassette (ABC) transporter complex"/>
    <property type="evidence" value="ECO:0007669"/>
    <property type="project" value="InterPro"/>
</dbReference>